<gene>
    <name evidence="2" type="ORF">PNEJI1_003858</name>
    <name evidence="3" type="ORF">PNEJI1_003859</name>
</gene>
<keyword evidence="1" id="KW-0472">Membrane</keyword>
<name>L0PAK2_PNEJI</name>
<dbReference type="EMBL" id="CAKM01000106">
    <property type="protein sequence ID" value="CCJ28665.1"/>
    <property type="molecule type" value="Genomic_DNA"/>
</dbReference>
<accession>L0PAK2</accession>
<organism evidence="4">
    <name type="scientific">Pneumocystis jirovecii</name>
    <name type="common">Human pneumocystis pneumonia agent</name>
    <dbReference type="NCBI Taxonomy" id="42068"/>
    <lineage>
        <taxon>Eukaryota</taxon>
        <taxon>Fungi</taxon>
        <taxon>Dikarya</taxon>
        <taxon>Ascomycota</taxon>
        <taxon>Taphrinomycotina</taxon>
        <taxon>Pneumocystomycetes</taxon>
        <taxon>Pneumocystaceae</taxon>
        <taxon>Pneumocystis</taxon>
    </lineage>
</organism>
<evidence type="ECO:0000313" key="2">
    <source>
        <dbReference type="EMBL" id="CCJ28664.1"/>
    </source>
</evidence>
<dbReference type="AlphaFoldDB" id="L0PAK2"/>
<evidence type="ECO:0000313" key="4">
    <source>
        <dbReference type="Proteomes" id="UP000010422"/>
    </source>
</evidence>
<evidence type="ECO:0000256" key="1">
    <source>
        <dbReference type="SAM" id="Phobius"/>
    </source>
</evidence>
<proteinExistence type="predicted"/>
<reference evidence="3 4" key="1">
    <citation type="journal article" date="2012" name="MBio">
        <title>De novo assembly of the Pneumocystis jirovecii genome from a single bronchoalveolar lavage fluid specimen from a patient.</title>
        <authorList>
            <person name="Cisse O.H."/>
            <person name="Pagni M."/>
            <person name="Hauser P.M."/>
        </authorList>
    </citation>
    <scope>NUCLEOTIDE SEQUENCE [LARGE SCALE GENOMIC DNA]</scope>
    <source>
        <strain evidence="3 4">SE8</strain>
    </source>
</reference>
<protein>
    <submittedName>
        <fullName evidence="3">Uncharacterized protein</fullName>
    </submittedName>
</protein>
<dbReference type="VEuPathDB" id="FungiDB:PNEJI1_003858"/>
<feature type="transmembrane region" description="Helical" evidence="1">
    <location>
        <begin position="12"/>
        <end position="34"/>
    </location>
</feature>
<dbReference type="VEuPathDB" id="FungiDB:PNEJI1_003859"/>
<keyword evidence="1" id="KW-0812">Transmembrane</keyword>
<keyword evidence="1" id="KW-1133">Transmembrane helix</keyword>
<sequence length="37" mass="4498">MIYWIHLHLFSFRLQTLLHLLLLKVICQIFIAGIEFL</sequence>
<evidence type="ECO:0000313" key="3">
    <source>
        <dbReference type="EMBL" id="CCJ28665.1"/>
    </source>
</evidence>
<dbReference type="EMBL" id="CAKM01000106">
    <property type="protein sequence ID" value="CCJ28664.1"/>
    <property type="molecule type" value="Genomic_DNA"/>
</dbReference>
<comment type="caution">
    <text evidence="3">The sequence shown here is derived from an EMBL/GenBank/DDBJ whole genome shotgun (WGS) entry which is preliminary data.</text>
</comment>
<dbReference type="Proteomes" id="UP000010422">
    <property type="component" value="Unassembled WGS sequence"/>
</dbReference>